<dbReference type="EMBL" id="BAAANY010000011">
    <property type="protein sequence ID" value="GAA1682962.1"/>
    <property type="molecule type" value="Genomic_DNA"/>
</dbReference>
<protein>
    <submittedName>
        <fullName evidence="1">Uncharacterized protein</fullName>
    </submittedName>
</protein>
<comment type="caution">
    <text evidence="1">The sequence shown here is derived from an EMBL/GenBank/DDBJ whole genome shotgun (WGS) entry which is preliminary data.</text>
</comment>
<evidence type="ECO:0000313" key="2">
    <source>
        <dbReference type="Proteomes" id="UP001500618"/>
    </source>
</evidence>
<reference evidence="2" key="1">
    <citation type="journal article" date="2019" name="Int. J. Syst. Evol. Microbiol.">
        <title>The Global Catalogue of Microorganisms (GCM) 10K type strain sequencing project: providing services to taxonomists for standard genome sequencing and annotation.</title>
        <authorList>
            <consortium name="The Broad Institute Genomics Platform"/>
            <consortium name="The Broad Institute Genome Sequencing Center for Infectious Disease"/>
            <person name="Wu L."/>
            <person name="Ma J."/>
        </authorList>
    </citation>
    <scope>NUCLEOTIDE SEQUENCE [LARGE SCALE GENOMIC DNA]</scope>
    <source>
        <strain evidence="2">JCM 14718</strain>
    </source>
</reference>
<dbReference type="Proteomes" id="UP001500618">
    <property type="component" value="Unassembled WGS sequence"/>
</dbReference>
<evidence type="ECO:0000313" key="1">
    <source>
        <dbReference type="EMBL" id="GAA1682962.1"/>
    </source>
</evidence>
<gene>
    <name evidence="1" type="ORF">GCM10009765_35210</name>
</gene>
<name>A0ABP4T6K1_9ACTN</name>
<dbReference type="RefSeq" id="WP_163569105.1">
    <property type="nucleotide sequence ID" value="NZ_BAAANY010000011.1"/>
</dbReference>
<proteinExistence type="predicted"/>
<accession>A0ABP4T6K1</accession>
<dbReference type="InterPro" id="IPR045990">
    <property type="entry name" value="DUF5946"/>
</dbReference>
<organism evidence="1 2">
    <name type="scientific">Fodinicola feengrottensis</name>
    <dbReference type="NCBI Taxonomy" id="435914"/>
    <lineage>
        <taxon>Bacteria</taxon>
        <taxon>Bacillati</taxon>
        <taxon>Actinomycetota</taxon>
        <taxon>Actinomycetes</taxon>
        <taxon>Mycobacteriales</taxon>
        <taxon>Fodinicola</taxon>
    </lineage>
</organism>
<keyword evidence="2" id="KW-1185">Reference proteome</keyword>
<sequence>MATDEELFHALLALDHSRQPPWGPLHGAVVAAYVLQHETATRIPRDDQRLETLRAFVGGRLGEFTAGLVRRNSHRRPPSAKRTASAELVGPPRGFTVTIADVAVDGTFPADGYEDRLRAWATDVLSAWSG</sequence>
<dbReference type="Pfam" id="PF19371">
    <property type="entry name" value="DUF5946"/>
    <property type="match status" value="1"/>
</dbReference>